<dbReference type="InterPro" id="IPR038157">
    <property type="entry name" value="FeoA_core_dom"/>
</dbReference>
<evidence type="ECO:0000313" key="4">
    <source>
        <dbReference type="Proteomes" id="UP001144110"/>
    </source>
</evidence>
<dbReference type="PANTHER" id="PTHR42954:SF2">
    <property type="entry name" value="FE(2+) TRANSPORT PROTEIN A"/>
    <property type="match status" value="1"/>
</dbReference>
<dbReference type="Gene3D" id="2.30.30.90">
    <property type="match status" value="1"/>
</dbReference>
<sequence>MRLNDLKPGNKAKIVRLKSGDFLKRRLMEMGLVPGEIVYVEKIAPLGDPIEIVVKNYHLSLRKNEAEIIEVEEVE</sequence>
<dbReference type="PANTHER" id="PTHR42954">
    <property type="entry name" value="FE(2+) TRANSPORT PROTEIN A"/>
    <property type="match status" value="1"/>
</dbReference>
<evidence type="ECO:0000259" key="2">
    <source>
        <dbReference type="SMART" id="SM00899"/>
    </source>
</evidence>
<comment type="caution">
    <text evidence="3">The sequence shown here is derived from an EMBL/GenBank/DDBJ whole genome shotgun (WGS) entry which is preliminary data.</text>
</comment>
<evidence type="ECO:0000313" key="3">
    <source>
        <dbReference type="EMBL" id="MDF2953203.1"/>
    </source>
</evidence>
<name>A0AAE3TFM5_9BACT</name>
<dbReference type="SUPFAM" id="SSF50037">
    <property type="entry name" value="C-terminal domain of transcriptional repressors"/>
    <property type="match status" value="1"/>
</dbReference>
<dbReference type="GO" id="GO:0046914">
    <property type="term" value="F:transition metal ion binding"/>
    <property type="evidence" value="ECO:0007669"/>
    <property type="project" value="InterPro"/>
</dbReference>
<organism evidence="3 4">
    <name type="scientific">Candidatus Thermodesulfobacterium syntrophicum</name>
    <dbReference type="NCBI Taxonomy" id="3060442"/>
    <lineage>
        <taxon>Bacteria</taxon>
        <taxon>Pseudomonadati</taxon>
        <taxon>Thermodesulfobacteriota</taxon>
        <taxon>Thermodesulfobacteria</taxon>
        <taxon>Thermodesulfobacteriales</taxon>
        <taxon>Thermodesulfobacteriaceae</taxon>
        <taxon>Thermodesulfobacterium</taxon>
    </lineage>
</organism>
<reference evidence="3" key="1">
    <citation type="submission" date="2022-11" db="EMBL/GenBank/DDBJ databases">
        <title>Candidatus Alkanophaga archaea from heated hydrothermal vent sediment oxidize petroleum alkanes.</title>
        <authorList>
            <person name="Zehnle H."/>
            <person name="Laso-Perez R."/>
            <person name="Lipp J."/>
            <person name="Teske A."/>
            <person name="Wegener G."/>
        </authorList>
    </citation>
    <scope>NUCLEOTIDE SEQUENCE</scope>
    <source>
        <strain evidence="3">MCA70</strain>
    </source>
</reference>
<dbReference type="Pfam" id="PF04023">
    <property type="entry name" value="FeoA"/>
    <property type="match status" value="1"/>
</dbReference>
<keyword evidence="1" id="KW-0408">Iron</keyword>
<dbReference type="SMART" id="SM00899">
    <property type="entry name" value="FeoA"/>
    <property type="match status" value="1"/>
</dbReference>
<protein>
    <submittedName>
        <fullName evidence="3">Fe2+ transport protein FeoA</fullName>
    </submittedName>
</protein>
<dbReference type="InterPro" id="IPR008988">
    <property type="entry name" value="Transcriptional_repressor_C"/>
</dbReference>
<dbReference type="Proteomes" id="UP001144110">
    <property type="component" value="Unassembled WGS sequence"/>
</dbReference>
<accession>A0AAE3TFM5</accession>
<dbReference type="AlphaFoldDB" id="A0AAE3TFM5"/>
<dbReference type="InterPro" id="IPR052713">
    <property type="entry name" value="FeoA"/>
</dbReference>
<dbReference type="InterPro" id="IPR007167">
    <property type="entry name" value="Fe-transptr_FeoA-like"/>
</dbReference>
<evidence type="ECO:0000256" key="1">
    <source>
        <dbReference type="ARBA" id="ARBA00023004"/>
    </source>
</evidence>
<gene>
    <name evidence="3" type="ORF">OD816_000448</name>
</gene>
<feature type="domain" description="Ferrous iron transporter FeoA-like" evidence="2">
    <location>
        <begin position="1"/>
        <end position="73"/>
    </location>
</feature>
<dbReference type="EMBL" id="JAPHEG010000002">
    <property type="protein sequence ID" value="MDF2953203.1"/>
    <property type="molecule type" value="Genomic_DNA"/>
</dbReference>
<proteinExistence type="predicted"/>